<evidence type="ECO:0000313" key="6">
    <source>
        <dbReference type="Proteomes" id="UP001152797"/>
    </source>
</evidence>
<evidence type="ECO:0000256" key="1">
    <source>
        <dbReference type="SAM" id="MobiDB-lite"/>
    </source>
</evidence>
<gene>
    <name evidence="4" type="ORF">C1SCF055_LOCUS38801</name>
</gene>
<reference evidence="5 6" key="2">
    <citation type="submission" date="2024-05" db="EMBL/GenBank/DDBJ databases">
        <authorList>
            <person name="Chen Y."/>
            <person name="Shah S."/>
            <person name="Dougan E. K."/>
            <person name="Thang M."/>
            <person name="Chan C."/>
        </authorList>
    </citation>
    <scope>NUCLEOTIDE SEQUENCE [LARGE SCALE GENOMIC DNA]</scope>
</reference>
<evidence type="ECO:0000256" key="2">
    <source>
        <dbReference type="SAM" id="SignalP"/>
    </source>
</evidence>
<evidence type="ECO:0000313" key="5">
    <source>
        <dbReference type="EMBL" id="CAL4801172.1"/>
    </source>
</evidence>
<feature type="chain" id="PRO_5043271574" evidence="2">
    <location>
        <begin position="23"/>
        <end position="281"/>
    </location>
</feature>
<dbReference type="CDD" id="cd06257">
    <property type="entry name" value="DnaJ"/>
    <property type="match status" value="1"/>
</dbReference>
<feature type="domain" description="J" evidence="3">
    <location>
        <begin position="43"/>
        <end position="96"/>
    </location>
</feature>
<dbReference type="SMART" id="SM00271">
    <property type="entry name" value="DnaJ"/>
    <property type="match status" value="1"/>
</dbReference>
<dbReference type="EMBL" id="CAMXCT030006068">
    <property type="protein sequence ID" value="CAL4801172.1"/>
    <property type="molecule type" value="Genomic_DNA"/>
</dbReference>
<dbReference type="Proteomes" id="UP001152797">
    <property type="component" value="Unassembled WGS sequence"/>
</dbReference>
<keyword evidence="2" id="KW-0732">Signal</keyword>
<dbReference type="OrthoDB" id="445556at2759"/>
<feature type="region of interest" description="Disordered" evidence="1">
    <location>
        <begin position="93"/>
        <end position="114"/>
    </location>
</feature>
<keyword evidence="6" id="KW-1185">Reference proteome</keyword>
<feature type="region of interest" description="Disordered" evidence="1">
    <location>
        <begin position="135"/>
        <end position="201"/>
    </location>
</feature>
<protein>
    <submittedName>
        <fullName evidence="5">Chaperone protein DnaJ</fullName>
    </submittedName>
</protein>
<dbReference type="InterPro" id="IPR001623">
    <property type="entry name" value="DnaJ_domain"/>
</dbReference>
<evidence type="ECO:0000313" key="4">
    <source>
        <dbReference type="EMBL" id="CAI4013860.1"/>
    </source>
</evidence>
<feature type="compositionally biased region" description="Basic and acidic residues" evidence="1">
    <location>
        <begin position="152"/>
        <end position="201"/>
    </location>
</feature>
<comment type="caution">
    <text evidence="4">The sequence shown here is derived from an EMBL/GenBank/DDBJ whole genome shotgun (WGS) entry which is preliminary data.</text>
</comment>
<evidence type="ECO:0000259" key="3">
    <source>
        <dbReference type="PROSITE" id="PS50076"/>
    </source>
</evidence>
<proteinExistence type="predicted"/>
<dbReference type="PROSITE" id="PS50076">
    <property type="entry name" value="DNAJ_2"/>
    <property type="match status" value="1"/>
</dbReference>
<accession>A0A9P1DQI5</accession>
<dbReference type="InterPro" id="IPR036869">
    <property type="entry name" value="J_dom_sf"/>
</dbReference>
<feature type="signal peptide" evidence="2">
    <location>
        <begin position="1"/>
        <end position="22"/>
    </location>
</feature>
<dbReference type="AlphaFoldDB" id="A0A9P1DQI5"/>
<dbReference type="SUPFAM" id="SSF46565">
    <property type="entry name" value="Chaperone J-domain"/>
    <property type="match status" value="1"/>
</dbReference>
<organism evidence="4">
    <name type="scientific">Cladocopium goreaui</name>
    <dbReference type="NCBI Taxonomy" id="2562237"/>
    <lineage>
        <taxon>Eukaryota</taxon>
        <taxon>Sar</taxon>
        <taxon>Alveolata</taxon>
        <taxon>Dinophyceae</taxon>
        <taxon>Suessiales</taxon>
        <taxon>Symbiodiniaceae</taxon>
        <taxon>Cladocopium</taxon>
    </lineage>
</organism>
<name>A0A9P1DQI5_9DINO</name>
<dbReference type="EMBL" id="CAMXCT010006068">
    <property type="protein sequence ID" value="CAI4013860.1"/>
    <property type="molecule type" value="Genomic_DNA"/>
</dbReference>
<dbReference type="EMBL" id="CAMXCT020006068">
    <property type="protein sequence ID" value="CAL1167235.1"/>
    <property type="molecule type" value="Genomic_DNA"/>
</dbReference>
<dbReference type="Pfam" id="PF00226">
    <property type="entry name" value="DnaJ"/>
    <property type="match status" value="1"/>
</dbReference>
<reference evidence="4" key="1">
    <citation type="submission" date="2022-10" db="EMBL/GenBank/DDBJ databases">
        <authorList>
            <person name="Chen Y."/>
            <person name="Dougan E. K."/>
            <person name="Chan C."/>
            <person name="Rhodes N."/>
            <person name="Thang M."/>
        </authorList>
    </citation>
    <scope>NUCLEOTIDE SEQUENCE</scope>
</reference>
<sequence length="281" mass="31949">MASWRLLRRQFLACLLARFVGQSFVNGAHRQVAPRSVLLAARDPWAVLELTPGASRDDVKKAFREKIRKAHPDAGGTAKEFKEVREAYQAALNEAGTGTTSGPGSTGPKGSTRGWSISDFYRWRREQVNKQKVEWDKDAAGSGHHWWSSAEQRAEQKEQARAMDEEPQPRGRPRDGAGARSERRTEKRAKEKRTRSSRERFEDDSVREWNDFLSKRGRPVKEKTSVATRATRRSEKIKDPVVTHRSIATMEGDVRVPVFRSRSGRCYYVSPLTNREVTVPS</sequence>
<feature type="region of interest" description="Disordered" evidence="1">
    <location>
        <begin position="219"/>
        <end position="238"/>
    </location>
</feature>
<dbReference type="Gene3D" id="1.10.287.110">
    <property type="entry name" value="DnaJ domain"/>
    <property type="match status" value="1"/>
</dbReference>